<keyword evidence="1" id="KW-1133">Transmembrane helix</keyword>
<proteinExistence type="predicted"/>
<evidence type="ECO:0000256" key="1">
    <source>
        <dbReference type="SAM" id="Phobius"/>
    </source>
</evidence>
<keyword evidence="1" id="KW-0472">Membrane</keyword>
<dbReference type="PANTHER" id="PTHR37938:SF1">
    <property type="entry name" value="BLL0215 PROTEIN"/>
    <property type="match status" value="1"/>
</dbReference>
<protein>
    <submittedName>
        <fullName evidence="3">Bacterial membrane flanked domain protein</fullName>
    </submittedName>
</protein>
<reference evidence="3 4" key="1">
    <citation type="submission" date="2019-08" db="EMBL/GenBank/DDBJ databases">
        <title>Deep-cultivation of Planctomycetes and their phenomic and genomic characterization uncovers novel biology.</title>
        <authorList>
            <person name="Wiegand S."/>
            <person name="Jogler M."/>
            <person name="Boedeker C."/>
            <person name="Pinto D."/>
            <person name="Vollmers J."/>
            <person name="Rivas-Marin E."/>
            <person name="Kohn T."/>
            <person name="Peeters S.H."/>
            <person name="Heuer A."/>
            <person name="Rast P."/>
            <person name="Oberbeckmann S."/>
            <person name="Bunk B."/>
            <person name="Jeske O."/>
            <person name="Meyerdierks A."/>
            <person name="Storesund J.E."/>
            <person name="Kallscheuer N."/>
            <person name="Luecker S."/>
            <person name="Lage O.M."/>
            <person name="Pohl T."/>
            <person name="Merkel B.J."/>
            <person name="Hornburger P."/>
            <person name="Mueller R.-W."/>
            <person name="Bruemmer F."/>
            <person name="Labrenz M."/>
            <person name="Spormann A.M."/>
            <person name="Op den Camp H."/>
            <person name="Overmann J."/>
            <person name="Amann R."/>
            <person name="Jetten M.S.M."/>
            <person name="Mascher T."/>
            <person name="Medema M.H."/>
            <person name="Devos D.P."/>
            <person name="Kaster A.-K."/>
            <person name="Ovreas L."/>
            <person name="Rohde M."/>
            <person name="Galperin M.Y."/>
            <person name="Jogler C."/>
        </authorList>
    </citation>
    <scope>NUCLEOTIDE SEQUENCE [LARGE SCALE GENOMIC DNA]</scope>
    <source>
        <strain evidence="3 4">Pr1d</strain>
    </source>
</reference>
<organism evidence="3 4">
    <name type="scientific">Bythopirellula goksoeyrii</name>
    <dbReference type="NCBI Taxonomy" id="1400387"/>
    <lineage>
        <taxon>Bacteria</taxon>
        <taxon>Pseudomonadati</taxon>
        <taxon>Planctomycetota</taxon>
        <taxon>Planctomycetia</taxon>
        <taxon>Pirellulales</taxon>
        <taxon>Lacipirellulaceae</taxon>
        <taxon>Bythopirellula</taxon>
    </lineage>
</organism>
<gene>
    <name evidence="3" type="ORF">Pr1d_24180</name>
</gene>
<evidence type="ECO:0000313" key="4">
    <source>
        <dbReference type="Proteomes" id="UP000323917"/>
    </source>
</evidence>
<sequence>MPIKVNCLNCDKTIKASDKYAGQKAKCPGCGNVLRIPELTAMPPIPIAATVEPSAPPLPDPPKQQVVQEVFSDSGRGNTAKEQDLLVVRPSTFRTRPIKYVLVCFLIFIGIVLASVAEDPSTGQSLPWVWGIPAAGLLLLAKWHFEKLTTSLKITNRRSILRHGILSKRTREVRHSDVRLLQIDQSMIQRLLSVGSLSIASAGHGEVEIMVKGIKNPEHVKETVDGYRP</sequence>
<dbReference type="AlphaFoldDB" id="A0A5B9Q7Y0"/>
<feature type="domain" description="YdbS-like PH" evidence="2">
    <location>
        <begin position="149"/>
        <end position="223"/>
    </location>
</feature>
<accession>A0A5B9Q7Y0</accession>
<name>A0A5B9Q7Y0_9BACT</name>
<dbReference type="Pfam" id="PF03703">
    <property type="entry name" value="bPH_2"/>
    <property type="match status" value="1"/>
</dbReference>
<dbReference type="PANTHER" id="PTHR37938">
    <property type="entry name" value="BLL0215 PROTEIN"/>
    <property type="match status" value="1"/>
</dbReference>
<keyword evidence="1" id="KW-0812">Transmembrane</keyword>
<dbReference type="KEGG" id="bgok:Pr1d_24180"/>
<feature type="transmembrane region" description="Helical" evidence="1">
    <location>
        <begin position="128"/>
        <end position="145"/>
    </location>
</feature>
<feature type="transmembrane region" description="Helical" evidence="1">
    <location>
        <begin position="98"/>
        <end position="116"/>
    </location>
</feature>
<keyword evidence="4" id="KW-1185">Reference proteome</keyword>
<dbReference type="EMBL" id="CP042913">
    <property type="protein sequence ID" value="QEG35127.1"/>
    <property type="molecule type" value="Genomic_DNA"/>
</dbReference>
<dbReference type="InterPro" id="IPR005182">
    <property type="entry name" value="YdbS-like_PH"/>
</dbReference>
<dbReference type="OrthoDB" id="278173at2"/>
<evidence type="ECO:0000259" key="2">
    <source>
        <dbReference type="Pfam" id="PF03703"/>
    </source>
</evidence>
<dbReference type="RefSeq" id="WP_148073677.1">
    <property type="nucleotide sequence ID" value="NZ_CP042913.1"/>
</dbReference>
<dbReference type="Proteomes" id="UP000323917">
    <property type="component" value="Chromosome"/>
</dbReference>
<evidence type="ECO:0000313" key="3">
    <source>
        <dbReference type="EMBL" id="QEG35127.1"/>
    </source>
</evidence>